<proteinExistence type="predicted"/>
<name>A0ABQ1Q6X1_9BACI</name>
<organism evidence="2 3">
    <name type="scientific">Pontibacillus salipaludis</name>
    <dbReference type="NCBI Taxonomy" id="1697394"/>
    <lineage>
        <taxon>Bacteria</taxon>
        <taxon>Bacillati</taxon>
        <taxon>Bacillota</taxon>
        <taxon>Bacilli</taxon>
        <taxon>Bacillales</taxon>
        <taxon>Bacillaceae</taxon>
        <taxon>Pontibacillus</taxon>
    </lineage>
</organism>
<evidence type="ECO:0000313" key="3">
    <source>
        <dbReference type="Proteomes" id="UP000642571"/>
    </source>
</evidence>
<comment type="caution">
    <text evidence="2">The sequence shown here is derived from an EMBL/GenBank/DDBJ whole genome shotgun (WGS) entry which is preliminary data.</text>
</comment>
<gene>
    <name evidence="2" type="ORF">GCM10011389_23900</name>
</gene>
<dbReference type="EMBL" id="BMIN01000009">
    <property type="protein sequence ID" value="GGD15405.1"/>
    <property type="molecule type" value="Genomic_DNA"/>
</dbReference>
<evidence type="ECO:0000313" key="2">
    <source>
        <dbReference type="EMBL" id="GGD15405.1"/>
    </source>
</evidence>
<sequence length="116" mass="12767">MTTVVIINFTIGMLLVGLALYRGREVEHRQITWLSYLSLGVPILLFMLMYLTPTSATGVLLVGLPIGTFVSLICSIVALFKMDEKKLIPSVGLFLTLILTSVITMYGIFLFTPLAP</sequence>
<feature type="transmembrane region" description="Helical" evidence="1">
    <location>
        <begin position="6"/>
        <end position="21"/>
    </location>
</feature>
<evidence type="ECO:0000256" key="1">
    <source>
        <dbReference type="SAM" id="Phobius"/>
    </source>
</evidence>
<feature type="transmembrane region" description="Helical" evidence="1">
    <location>
        <begin position="87"/>
        <end position="111"/>
    </location>
</feature>
<accession>A0ABQ1Q6X1</accession>
<keyword evidence="1" id="KW-1133">Transmembrane helix</keyword>
<reference evidence="3" key="1">
    <citation type="journal article" date="2019" name="Int. J. Syst. Evol. Microbiol.">
        <title>The Global Catalogue of Microorganisms (GCM) 10K type strain sequencing project: providing services to taxonomists for standard genome sequencing and annotation.</title>
        <authorList>
            <consortium name="The Broad Institute Genomics Platform"/>
            <consortium name="The Broad Institute Genome Sequencing Center for Infectious Disease"/>
            <person name="Wu L."/>
            <person name="Ma J."/>
        </authorList>
    </citation>
    <scope>NUCLEOTIDE SEQUENCE [LARGE SCALE GENOMIC DNA]</scope>
    <source>
        <strain evidence="3">CGMCC 1.15353</strain>
    </source>
</reference>
<feature type="transmembrane region" description="Helical" evidence="1">
    <location>
        <begin position="58"/>
        <end position="80"/>
    </location>
</feature>
<dbReference type="RefSeq" id="WP_188654018.1">
    <property type="nucleotide sequence ID" value="NZ_BMIN01000009.1"/>
</dbReference>
<keyword evidence="3" id="KW-1185">Reference proteome</keyword>
<feature type="transmembrane region" description="Helical" evidence="1">
    <location>
        <begin position="33"/>
        <end position="52"/>
    </location>
</feature>
<keyword evidence="1" id="KW-0472">Membrane</keyword>
<keyword evidence="1" id="KW-0812">Transmembrane</keyword>
<protein>
    <submittedName>
        <fullName evidence="2">Uncharacterized protein</fullName>
    </submittedName>
</protein>
<dbReference type="Proteomes" id="UP000642571">
    <property type="component" value="Unassembled WGS sequence"/>
</dbReference>